<evidence type="ECO:0000256" key="1">
    <source>
        <dbReference type="SAM" id="MobiDB-lite"/>
    </source>
</evidence>
<proteinExistence type="predicted"/>
<keyword evidence="4" id="KW-1185">Reference proteome</keyword>
<dbReference type="InterPro" id="IPR017517">
    <property type="entry name" value="Maleyloyr_isom"/>
</dbReference>
<dbReference type="SUPFAM" id="SSF109854">
    <property type="entry name" value="DinB/YfiT-like putative metalloenzymes"/>
    <property type="match status" value="1"/>
</dbReference>
<reference evidence="4" key="1">
    <citation type="journal article" date="2019" name="Int. J. Syst. Evol. Microbiol.">
        <title>The Global Catalogue of Microorganisms (GCM) 10K type strain sequencing project: providing services to taxonomists for standard genome sequencing and annotation.</title>
        <authorList>
            <consortium name="The Broad Institute Genomics Platform"/>
            <consortium name="The Broad Institute Genome Sequencing Center for Infectious Disease"/>
            <person name="Wu L."/>
            <person name="Ma J."/>
        </authorList>
    </citation>
    <scope>NUCLEOTIDE SEQUENCE [LARGE SCALE GENOMIC DNA]</scope>
    <source>
        <strain evidence="4">CGMCC 4.7093</strain>
    </source>
</reference>
<gene>
    <name evidence="3" type="ORF">ACFPBZ_26400</name>
</gene>
<protein>
    <submittedName>
        <fullName evidence="3">TIGR03086 family metal-binding protein</fullName>
    </submittedName>
</protein>
<accession>A0ABV9YSA3</accession>
<dbReference type="Pfam" id="PF11716">
    <property type="entry name" value="MDMPI_N"/>
    <property type="match status" value="1"/>
</dbReference>
<dbReference type="RefSeq" id="WP_378039091.1">
    <property type="nucleotide sequence ID" value="NZ_JBHSIV010000045.1"/>
</dbReference>
<evidence type="ECO:0000313" key="4">
    <source>
        <dbReference type="Proteomes" id="UP001595947"/>
    </source>
</evidence>
<dbReference type="Gene3D" id="1.20.120.450">
    <property type="entry name" value="dinb family like domain"/>
    <property type="match status" value="1"/>
</dbReference>
<sequence>MHDLGNATAAAARVIALITDEDLDRPTPCSAWPVRDVVEHVAGLAWHFAGVAQGEPPTTPPPASDLPEGWRELLAQELFDLAEAWRSESAWEGSDEAGGVTMPRGALGVVALDEVVLHGWDLAAALEVPYSVAEADVEMCLPFVEQVAGMEGGPFARPLPGAGESSGMERLLRLAGRDPAAGPPSLAS</sequence>
<evidence type="ECO:0000259" key="2">
    <source>
        <dbReference type="Pfam" id="PF11716"/>
    </source>
</evidence>
<dbReference type="NCBIfam" id="TIGR03083">
    <property type="entry name" value="maleylpyruvate isomerase family mycothiol-dependent enzyme"/>
    <property type="match status" value="1"/>
</dbReference>
<evidence type="ECO:0000313" key="3">
    <source>
        <dbReference type="EMBL" id="MFC5065775.1"/>
    </source>
</evidence>
<dbReference type="InterPro" id="IPR017520">
    <property type="entry name" value="CHP03086"/>
</dbReference>
<organism evidence="3 4">
    <name type="scientific">Actinomycetospora atypica</name>
    <dbReference type="NCBI Taxonomy" id="1290095"/>
    <lineage>
        <taxon>Bacteria</taxon>
        <taxon>Bacillati</taxon>
        <taxon>Actinomycetota</taxon>
        <taxon>Actinomycetes</taxon>
        <taxon>Pseudonocardiales</taxon>
        <taxon>Pseudonocardiaceae</taxon>
        <taxon>Actinomycetospora</taxon>
    </lineage>
</organism>
<dbReference type="NCBIfam" id="TIGR03086">
    <property type="entry name" value="TIGR03086 family metal-binding protein"/>
    <property type="match status" value="1"/>
</dbReference>
<feature type="region of interest" description="Disordered" evidence="1">
    <location>
        <begin position="158"/>
        <end position="188"/>
    </location>
</feature>
<dbReference type="EMBL" id="JBHSIV010000045">
    <property type="protein sequence ID" value="MFC5065775.1"/>
    <property type="molecule type" value="Genomic_DNA"/>
</dbReference>
<feature type="domain" description="Mycothiol-dependent maleylpyruvate isomerase metal-binding" evidence="2">
    <location>
        <begin position="6"/>
        <end position="123"/>
    </location>
</feature>
<dbReference type="Proteomes" id="UP001595947">
    <property type="component" value="Unassembled WGS sequence"/>
</dbReference>
<dbReference type="InterPro" id="IPR034660">
    <property type="entry name" value="DinB/YfiT-like"/>
</dbReference>
<dbReference type="InterPro" id="IPR024344">
    <property type="entry name" value="MDMPI_metal-binding"/>
</dbReference>
<name>A0ABV9YSA3_9PSEU</name>
<comment type="caution">
    <text evidence="3">The sequence shown here is derived from an EMBL/GenBank/DDBJ whole genome shotgun (WGS) entry which is preliminary data.</text>
</comment>